<dbReference type="AlphaFoldDB" id="A0A7T5VEC5"/>
<feature type="modified residue" description="N6-(pyridoxal phosphate)lysine" evidence="4">
    <location>
        <position position="200"/>
    </location>
</feature>
<dbReference type="InterPro" id="IPR015421">
    <property type="entry name" value="PyrdxlP-dep_Trfase_major"/>
</dbReference>
<dbReference type="SUPFAM" id="SSF53383">
    <property type="entry name" value="PLP-dependent transferases"/>
    <property type="match status" value="1"/>
</dbReference>
<dbReference type="InterPro" id="IPR015424">
    <property type="entry name" value="PyrdxlP-dep_Trfase"/>
</dbReference>
<organism evidence="6 7">
    <name type="scientific">Desulfobulbus oligotrophicus</name>
    <dbReference type="NCBI Taxonomy" id="1909699"/>
    <lineage>
        <taxon>Bacteria</taxon>
        <taxon>Pseudomonadati</taxon>
        <taxon>Thermodesulfobacteriota</taxon>
        <taxon>Desulfobulbia</taxon>
        <taxon>Desulfobulbales</taxon>
        <taxon>Desulfobulbaceae</taxon>
        <taxon>Desulfobulbus</taxon>
    </lineage>
</organism>
<dbReference type="Gene3D" id="3.40.640.10">
    <property type="entry name" value="Type I PLP-dependent aspartate aminotransferase-like (Major domain)"/>
    <property type="match status" value="1"/>
</dbReference>
<dbReference type="CDD" id="cd00616">
    <property type="entry name" value="AHBA_syn"/>
    <property type="match status" value="1"/>
</dbReference>
<evidence type="ECO:0000256" key="2">
    <source>
        <dbReference type="ARBA" id="ARBA00037999"/>
    </source>
</evidence>
<evidence type="ECO:0000256" key="1">
    <source>
        <dbReference type="ARBA" id="ARBA00022898"/>
    </source>
</evidence>
<keyword evidence="6" id="KW-0032">Aminotransferase</keyword>
<sequence length="395" mass="43660">MNVPLLDLKPQLAALRPQIMEAVTRIIDSTGYILGPEVVEFEQKIARYCGTDEAIGVSSGTDALLAALMSLDIGPGDLVLTTPYTFFATMGTVLRVGAKPLFVDIEPRSFNIDPEAIEQALAADRSSGCHVKAIMPVHLYGQCADMQRIGALAEKYEIPVIEDAAQAIGAEYPFADSGKTVWKRAGSLGLCGCFSFFPSKNLGGIGDGGMITTSDSVFADTVRSNRNHGAEPKYYHSRVGGNFRLDPIQAAVLSVKLEYLESWHACRRRNAALYRQYFQQAGLIDNPVTLPEAVYAAFAGAEQHNHHVYNQFVILVPERDSLREYLQRHSIGSEIYYPLSLHQQECLRAKEYQQASYPIAEHAAAHSLALPIFPELTPEQLAYVVEIIEQFYRTR</sequence>
<protein>
    <submittedName>
        <fullName evidence="6">DegT/DnrJ/EryC1/StrS family aminotransferase</fullName>
    </submittedName>
</protein>
<accession>A0A7T5VEC5</accession>
<keyword evidence="7" id="KW-1185">Reference proteome</keyword>
<proteinExistence type="inferred from homology"/>
<dbReference type="Proteomes" id="UP000596092">
    <property type="component" value="Chromosome"/>
</dbReference>
<dbReference type="GO" id="GO:0030170">
    <property type="term" value="F:pyridoxal phosphate binding"/>
    <property type="evidence" value="ECO:0007669"/>
    <property type="project" value="TreeGrafter"/>
</dbReference>
<name>A0A7T5VEC5_9BACT</name>
<dbReference type="GO" id="GO:0008483">
    <property type="term" value="F:transaminase activity"/>
    <property type="evidence" value="ECO:0007669"/>
    <property type="project" value="UniProtKB-KW"/>
</dbReference>
<comment type="similarity">
    <text evidence="2 5">Belongs to the DegT/DnrJ/EryC1 family.</text>
</comment>
<gene>
    <name evidence="6" type="ORF">HP555_10325</name>
</gene>
<dbReference type="Pfam" id="PF01041">
    <property type="entry name" value="DegT_DnrJ_EryC1"/>
    <property type="match status" value="1"/>
</dbReference>
<evidence type="ECO:0000256" key="5">
    <source>
        <dbReference type="RuleBase" id="RU004508"/>
    </source>
</evidence>
<keyword evidence="1 4" id="KW-0663">Pyridoxal phosphate</keyword>
<keyword evidence="6" id="KW-0808">Transferase</keyword>
<dbReference type="PIRSF" id="PIRSF000390">
    <property type="entry name" value="PLP_StrS"/>
    <property type="match status" value="1"/>
</dbReference>
<dbReference type="PANTHER" id="PTHR30244">
    <property type="entry name" value="TRANSAMINASE"/>
    <property type="match status" value="1"/>
</dbReference>
<dbReference type="KEGG" id="dog:HP555_10325"/>
<evidence type="ECO:0000256" key="4">
    <source>
        <dbReference type="PIRSR" id="PIRSR000390-2"/>
    </source>
</evidence>
<dbReference type="GO" id="GO:0000271">
    <property type="term" value="P:polysaccharide biosynthetic process"/>
    <property type="evidence" value="ECO:0007669"/>
    <property type="project" value="TreeGrafter"/>
</dbReference>
<dbReference type="RefSeq" id="WP_199262179.1">
    <property type="nucleotide sequence ID" value="NZ_CP054140.1"/>
</dbReference>
<reference evidence="6 7" key="1">
    <citation type="submission" date="2020-05" db="EMBL/GenBank/DDBJ databases">
        <title>Complete genome of Desulfobulbus oligotrophicus.</title>
        <authorList>
            <person name="Podar M."/>
        </authorList>
    </citation>
    <scope>NUCLEOTIDE SEQUENCE [LARGE SCALE GENOMIC DNA]</scope>
    <source>
        <strain evidence="6 7">Prop6</strain>
    </source>
</reference>
<evidence type="ECO:0000256" key="3">
    <source>
        <dbReference type="PIRSR" id="PIRSR000390-1"/>
    </source>
</evidence>
<dbReference type="EMBL" id="CP054140">
    <property type="protein sequence ID" value="QQG66226.1"/>
    <property type="molecule type" value="Genomic_DNA"/>
</dbReference>
<dbReference type="Gene3D" id="3.90.1150.10">
    <property type="entry name" value="Aspartate Aminotransferase, domain 1"/>
    <property type="match status" value="1"/>
</dbReference>
<dbReference type="PANTHER" id="PTHR30244:SF36">
    <property type="entry name" value="3-OXO-GLUCOSE-6-PHOSPHATE:GLUTAMATE AMINOTRANSFERASE"/>
    <property type="match status" value="1"/>
</dbReference>
<evidence type="ECO:0000313" key="6">
    <source>
        <dbReference type="EMBL" id="QQG66226.1"/>
    </source>
</evidence>
<feature type="active site" description="Proton acceptor" evidence="3">
    <location>
        <position position="200"/>
    </location>
</feature>
<dbReference type="InterPro" id="IPR000653">
    <property type="entry name" value="DegT/StrS_aminotransferase"/>
</dbReference>
<dbReference type="InterPro" id="IPR015422">
    <property type="entry name" value="PyrdxlP-dep_Trfase_small"/>
</dbReference>
<evidence type="ECO:0000313" key="7">
    <source>
        <dbReference type="Proteomes" id="UP000596092"/>
    </source>
</evidence>